<proteinExistence type="predicted"/>
<name>A0A514BU07_9GAMM</name>
<dbReference type="EMBL" id="CP041242">
    <property type="protein sequence ID" value="QDH70891.1"/>
    <property type="molecule type" value="Genomic_DNA"/>
</dbReference>
<gene>
    <name evidence="1" type="ORF">FKV23_12940</name>
</gene>
<evidence type="ECO:0000313" key="1">
    <source>
        <dbReference type="EMBL" id="QDH70891.1"/>
    </source>
</evidence>
<accession>A0A514BU07</accession>
<reference evidence="1 2" key="1">
    <citation type="submission" date="2019-06" db="EMBL/GenBank/DDBJ databases">
        <title>Lysobacter alkalisoli sp. nov. isolated from saline-alkali soil.</title>
        <authorList>
            <person name="Sun J.-Q."/>
            <person name="Xu L."/>
        </authorList>
    </citation>
    <scope>NUCLEOTIDE SEQUENCE [LARGE SCALE GENOMIC DNA]</scope>
    <source>
        <strain evidence="1 2">SJ-36</strain>
    </source>
</reference>
<sequence length="123" mass="13689">MTRDDHLYWTADLEGTEVERLALNLAGIEPALDTILEAVGTLVDQEVGKALHHYLTHALASEHAPGQIRWTLDPSIDWTEEQFPPRTVIDLTEIAKQVAATGNPDYQERWCKALEAAAKVCRG</sequence>
<dbReference type="KEGG" id="lyj:FKV23_12940"/>
<dbReference type="RefSeq" id="WP_141624223.1">
    <property type="nucleotide sequence ID" value="NZ_CP041242.1"/>
</dbReference>
<dbReference type="AlphaFoldDB" id="A0A514BU07"/>
<organism evidence="1 2">
    <name type="scientific">Marilutibacter alkalisoli</name>
    <dbReference type="NCBI Taxonomy" id="2591633"/>
    <lineage>
        <taxon>Bacteria</taxon>
        <taxon>Pseudomonadati</taxon>
        <taxon>Pseudomonadota</taxon>
        <taxon>Gammaproteobacteria</taxon>
        <taxon>Lysobacterales</taxon>
        <taxon>Lysobacteraceae</taxon>
        <taxon>Marilutibacter</taxon>
    </lineage>
</organism>
<dbReference type="Proteomes" id="UP000317199">
    <property type="component" value="Chromosome"/>
</dbReference>
<evidence type="ECO:0000313" key="2">
    <source>
        <dbReference type="Proteomes" id="UP000317199"/>
    </source>
</evidence>
<protein>
    <submittedName>
        <fullName evidence="1">Uncharacterized protein</fullName>
    </submittedName>
</protein>
<keyword evidence="2" id="KW-1185">Reference proteome</keyword>